<feature type="compositionally biased region" description="Low complexity" evidence="1">
    <location>
        <begin position="340"/>
        <end position="353"/>
    </location>
</feature>
<sequence>MLMEEEVDHTSLAFPAPQPWLVSFFPLPLSSGRLSTHFTPSRRIPSVHSRLFAWVSLQGRLVNAEESSSAESIFKGSDFRSRKDEIVAWELFTPLQRFLLVAVIAVATAESNKNRVISQLRKSVNLRDEVLSSMQQKLDNLCEQVNHGRSKCEGLATLDDLGCHKIQFSQCGCWHCDQHQHQYLFSSSLLGNKVPTGDEVLQYKLPFGNEIEQEERRLSDWSDWAPSVTSTQDIQMSTFAVDQDILNLKRECEEKDATIKELATILQSSKMAGSKRIAELEDIIRRKNMMITKFRKDVLILEEKLVHLTRLQRPSSSASSTLESWKFPALLDNIVYDMDSATSPSSSDSDTSPKNQERPHAIKIPETPLQQNDLVLARDLGSAPAKLSSCEKSRSVSPLKEISTNHRSGRISSLKPRQLSAAGSDSKKIRKRTPSMAMDAAPKKKWL</sequence>
<accession>A0AAV8SYN3</accession>
<dbReference type="Proteomes" id="UP001159364">
    <property type="component" value="Linkage Group LG07"/>
</dbReference>
<evidence type="ECO:0000256" key="1">
    <source>
        <dbReference type="SAM" id="MobiDB-lite"/>
    </source>
</evidence>
<reference evidence="2 3" key="1">
    <citation type="submission" date="2021-09" db="EMBL/GenBank/DDBJ databases">
        <title>Genomic insights and catalytic innovation underlie evolution of tropane alkaloids biosynthesis.</title>
        <authorList>
            <person name="Wang Y.-J."/>
            <person name="Tian T."/>
            <person name="Huang J.-P."/>
            <person name="Huang S.-X."/>
        </authorList>
    </citation>
    <scope>NUCLEOTIDE SEQUENCE [LARGE SCALE GENOMIC DNA]</scope>
    <source>
        <strain evidence="2">KIB-2018</strain>
        <tissue evidence="2">Leaf</tissue>
    </source>
</reference>
<name>A0AAV8SYN3_9ROSI</name>
<keyword evidence="3" id="KW-1185">Reference proteome</keyword>
<proteinExistence type="predicted"/>
<protein>
    <submittedName>
        <fullName evidence="2">Uncharacterized protein</fullName>
    </submittedName>
</protein>
<dbReference type="PANTHER" id="PTHR35507">
    <property type="entry name" value="OS09G0488600 PROTEIN"/>
    <property type="match status" value="1"/>
</dbReference>
<evidence type="ECO:0000313" key="2">
    <source>
        <dbReference type="EMBL" id="KAJ8759595.1"/>
    </source>
</evidence>
<dbReference type="AlphaFoldDB" id="A0AAV8SYN3"/>
<dbReference type="EMBL" id="JAIWQS010000007">
    <property type="protein sequence ID" value="KAJ8759595.1"/>
    <property type="molecule type" value="Genomic_DNA"/>
</dbReference>
<dbReference type="PANTHER" id="PTHR35507:SF1">
    <property type="entry name" value="TMF_TATA_BD DOMAIN-CONTAINING PROTEIN"/>
    <property type="match status" value="1"/>
</dbReference>
<gene>
    <name evidence="2" type="ORF">K2173_008775</name>
</gene>
<evidence type="ECO:0000313" key="3">
    <source>
        <dbReference type="Proteomes" id="UP001159364"/>
    </source>
</evidence>
<feature type="region of interest" description="Disordered" evidence="1">
    <location>
        <begin position="386"/>
        <end position="447"/>
    </location>
</feature>
<comment type="caution">
    <text evidence="2">The sequence shown here is derived from an EMBL/GenBank/DDBJ whole genome shotgun (WGS) entry which is preliminary data.</text>
</comment>
<organism evidence="2 3">
    <name type="scientific">Erythroxylum novogranatense</name>
    <dbReference type="NCBI Taxonomy" id="1862640"/>
    <lineage>
        <taxon>Eukaryota</taxon>
        <taxon>Viridiplantae</taxon>
        <taxon>Streptophyta</taxon>
        <taxon>Embryophyta</taxon>
        <taxon>Tracheophyta</taxon>
        <taxon>Spermatophyta</taxon>
        <taxon>Magnoliopsida</taxon>
        <taxon>eudicotyledons</taxon>
        <taxon>Gunneridae</taxon>
        <taxon>Pentapetalae</taxon>
        <taxon>rosids</taxon>
        <taxon>fabids</taxon>
        <taxon>Malpighiales</taxon>
        <taxon>Erythroxylaceae</taxon>
        <taxon>Erythroxylum</taxon>
    </lineage>
</organism>
<feature type="region of interest" description="Disordered" evidence="1">
    <location>
        <begin position="340"/>
        <end position="368"/>
    </location>
</feature>